<proteinExistence type="inferred from homology"/>
<keyword evidence="2 4" id="KW-0125">Carotenoid biosynthesis</keyword>
<organism evidence="7 8">
    <name type="scientific">Nocardia fluminea</name>
    <dbReference type="NCBI Taxonomy" id="134984"/>
    <lineage>
        <taxon>Bacteria</taxon>
        <taxon>Bacillati</taxon>
        <taxon>Actinomycetota</taxon>
        <taxon>Actinomycetes</taxon>
        <taxon>Mycobacteriales</taxon>
        <taxon>Nocardiaceae</taxon>
        <taxon>Nocardia</taxon>
    </lineage>
</organism>
<dbReference type="GO" id="GO:0016117">
    <property type="term" value="P:carotenoid biosynthetic process"/>
    <property type="evidence" value="ECO:0007669"/>
    <property type="project" value="UniProtKB-KW"/>
</dbReference>
<evidence type="ECO:0000256" key="3">
    <source>
        <dbReference type="ARBA" id="ARBA00023002"/>
    </source>
</evidence>
<evidence type="ECO:0000313" key="7">
    <source>
        <dbReference type="EMBL" id="PKV98540.1"/>
    </source>
</evidence>
<comment type="pathway">
    <text evidence="1 4">Carotenoid biosynthesis.</text>
</comment>
<sequence length="508" mass="53886">MRTISGTTDEVVVVGAGLAGLAAALHLAGRGRTVTVVERDPLPGGRAGRRDVDGYLLDTGPSVLTMPDIVADTLAAVGDSLESRLELLPVAPAYRAHFADGTGLDIHSDAAAMEESVLAFAGPKEVEGYRRLRAWLSELYQVEFDRFIAANTDSPLGLLTPAFARLIALGGFRRLDRAIGSFLNDERLRRVFTFQSLYAGVSPQRALALYAVISYMDTVGGVYFPRGGMRALPDALAAAAVDAGVTFRYGETVDELERRGSRITAVLTERGHRIPCDAVVLATELPTAYELLDRVPRRPTSWQPAPSAVVMHVGVPESVPTAHHNLVFGAAWEQTFDELIGAGKLMSDPSLLVTRPTATDPALAPPGRDLFTVLAPVPNLYRSGDLNWDGRATAYGEELAAIVEKRLVPGFVSDARVVHLDTPADWQRQGLLAGTPFSLAHTFAQTGPFRPANLPRGAGNAVLAGCGTVPGVGVPTALLSGRLAADRVTGTVPASRTSTSTSIGGDRR</sequence>
<dbReference type="AlphaFoldDB" id="A0A2N3WXF8"/>
<dbReference type="InterPro" id="IPR036188">
    <property type="entry name" value="FAD/NAD-bd_sf"/>
</dbReference>
<keyword evidence="8" id="KW-1185">Reference proteome</keyword>
<gene>
    <name evidence="7" type="ORF">ATK86_0561</name>
</gene>
<dbReference type="RefSeq" id="WP_101462983.1">
    <property type="nucleotide sequence ID" value="NZ_PJMW01000001.1"/>
</dbReference>
<evidence type="ECO:0000256" key="2">
    <source>
        <dbReference type="ARBA" id="ARBA00022746"/>
    </source>
</evidence>
<evidence type="ECO:0000259" key="6">
    <source>
        <dbReference type="Pfam" id="PF01593"/>
    </source>
</evidence>
<dbReference type="SUPFAM" id="SSF51905">
    <property type="entry name" value="FAD/NAD(P)-binding domain"/>
    <property type="match status" value="1"/>
</dbReference>
<dbReference type="InterPro" id="IPR002937">
    <property type="entry name" value="Amino_oxidase"/>
</dbReference>
<evidence type="ECO:0000256" key="5">
    <source>
        <dbReference type="SAM" id="MobiDB-lite"/>
    </source>
</evidence>
<feature type="compositionally biased region" description="Polar residues" evidence="5">
    <location>
        <begin position="492"/>
        <end position="508"/>
    </location>
</feature>
<accession>A0A2N3WXF8</accession>
<reference evidence="7 8" key="1">
    <citation type="submission" date="2017-12" db="EMBL/GenBank/DDBJ databases">
        <title>Sequencing the genomes of 1000 Actinobacteria strains.</title>
        <authorList>
            <person name="Klenk H.-P."/>
        </authorList>
    </citation>
    <scope>NUCLEOTIDE SEQUENCE [LARGE SCALE GENOMIC DNA]</scope>
    <source>
        <strain evidence="7 8">DSM 44489</strain>
    </source>
</reference>
<dbReference type="PANTHER" id="PTHR43734">
    <property type="entry name" value="PHYTOENE DESATURASE"/>
    <property type="match status" value="1"/>
</dbReference>
<dbReference type="EMBL" id="PJMW01000001">
    <property type="protein sequence ID" value="PKV98540.1"/>
    <property type="molecule type" value="Genomic_DNA"/>
</dbReference>
<keyword evidence="3 4" id="KW-0560">Oxidoreductase</keyword>
<comment type="similarity">
    <text evidence="4">Belongs to the carotenoid/retinoid oxidoreductase family.</text>
</comment>
<dbReference type="Proteomes" id="UP000233766">
    <property type="component" value="Unassembled WGS sequence"/>
</dbReference>
<protein>
    <submittedName>
        <fullName evidence="7">Phytoene desaturase</fullName>
    </submittedName>
</protein>
<dbReference type="NCBIfam" id="TIGR02734">
    <property type="entry name" value="crtI_fam"/>
    <property type="match status" value="1"/>
</dbReference>
<dbReference type="Pfam" id="PF01593">
    <property type="entry name" value="Amino_oxidase"/>
    <property type="match status" value="1"/>
</dbReference>
<name>A0A2N3WXF8_9NOCA</name>
<feature type="domain" description="Amine oxidase" evidence="6">
    <location>
        <begin position="18"/>
        <end position="488"/>
    </location>
</feature>
<feature type="region of interest" description="Disordered" evidence="5">
    <location>
        <begin position="489"/>
        <end position="508"/>
    </location>
</feature>
<evidence type="ECO:0000256" key="4">
    <source>
        <dbReference type="RuleBase" id="RU362075"/>
    </source>
</evidence>
<dbReference type="InterPro" id="IPR014105">
    <property type="entry name" value="Carotenoid/retinoid_OxRdtase"/>
</dbReference>
<dbReference type="GO" id="GO:0016491">
    <property type="term" value="F:oxidoreductase activity"/>
    <property type="evidence" value="ECO:0007669"/>
    <property type="project" value="UniProtKB-KW"/>
</dbReference>
<dbReference type="PANTHER" id="PTHR43734:SF1">
    <property type="entry name" value="PHYTOENE DESATURASE"/>
    <property type="match status" value="1"/>
</dbReference>
<dbReference type="PRINTS" id="PR00419">
    <property type="entry name" value="ADXRDTASE"/>
</dbReference>
<evidence type="ECO:0000313" key="8">
    <source>
        <dbReference type="Proteomes" id="UP000233766"/>
    </source>
</evidence>
<dbReference type="OrthoDB" id="9774675at2"/>
<dbReference type="Gene3D" id="3.50.50.60">
    <property type="entry name" value="FAD/NAD(P)-binding domain"/>
    <property type="match status" value="2"/>
</dbReference>
<evidence type="ECO:0000256" key="1">
    <source>
        <dbReference type="ARBA" id="ARBA00004829"/>
    </source>
</evidence>
<comment type="caution">
    <text evidence="7">The sequence shown here is derived from an EMBL/GenBank/DDBJ whole genome shotgun (WGS) entry which is preliminary data.</text>
</comment>